<dbReference type="InterPro" id="IPR027417">
    <property type="entry name" value="P-loop_NTPase"/>
</dbReference>
<dbReference type="GO" id="GO:0016740">
    <property type="term" value="F:transferase activity"/>
    <property type="evidence" value="ECO:0007669"/>
    <property type="project" value="UniProtKB-KW"/>
</dbReference>
<evidence type="ECO:0000313" key="2">
    <source>
        <dbReference type="Proteomes" id="UP001204524"/>
    </source>
</evidence>
<dbReference type="RefSeq" id="WP_254180742.1">
    <property type="nucleotide sequence ID" value="NZ_JANARS010000002.1"/>
</dbReference>
<accession>A0ABT1KUV0</accession>
<comment type="caution">
    <text evidence="1">The sequence shown here is derived from an EMBL/GenBank/DDBJ whole genome shotgun (WGS) entry which is preliminary data.</text>
</comment>
<proteinExistence type="predicted"/>
<sequence>MPSEAPPDPHVVAGEVARRVLAAPPTLGTGRLVCIDGPAGSGKTTLAAAIADVAPEAHVVHCDELLQGWRGLPGLARTVETFLEPLARGEQGRWTRWDWAADAWAESHPVEAGGLLVLEGVGCWSPAVAPLVGALVWVEAESSLRLRRGMARDGEQMRPQWEQWRLDEDVLFARLGTRSHADRVVVTG</sequence>
<dbReference type="EMBL" id="JANARS010000002">
    <property type="protein sequence ID" value="MCP3421532.1"/>
    <property type="molecule type" value="Genomic_DNA"/>
</dbReference>
<reference evidence="1 2" key="1">
    <citation type="submission" date="2022-06" db="EMBL/GenBank/DDBJ databases">
        <authorList>
            <person name="So Y."/>
        </authorList>
    </citation>
    <scope>NUCLEOTIDE SEQUENCE [LARGE SCALE GENOMIC DNA]</scope>
    <source>
        <strain evidence="1 2">STR3</strain>
    </source>
</reference>
<keyword evidence="2" id="KW-1185">Reference proteome</keyword>
<keyword evidence="1" id="KW-0808">Transferase</keyword>
<dbReference type="SUPFAM" id="SSF52540">
    <property type="entry name" value="P-loop containing nucleoside triphosphate hydrolases"/>
    <property type="match status" value="1"/>
</dbReference>
<name>A0ABT1KUV0_9ACTN</name>
<evidence type="ECO:0000313" key="1">
    <source>
        <dbReference type="EMBL" id="MCP3421532.1"/>
    </source>
</evidence>
<dbReference type="Gene3D" id="3.40.50.300">
    <property type="entry name" value="P-loop containing nucleotide triphosphate hydrolases"/>
    <property type="match status" value="1"/>
</dbReference>
<protein>
    <submittedName>
        <fullName evidence="1">4-amino-4-deoxy-L-arabinose transferase</fullName>
    </submittedName>
</protein>
<organism evidence="1 2">
    <name type="scientific">Nocardioides pinisoli</name>
    <dbReference type="NCBI Taxonomy" id="2950279"/>
    <lineage>
        <taxon>Bacteria</taxon>
        <taxon>Bacillati</taxon>
        <taxon>Actinomycetota</taxon>
        <taxon>Actinomycetes</taxon>
        <taxon>Propionibacteriales</taxon>
        <taxon>Nocardioidaceae</taxon>
        <taxon>Nocardioides</taxon>
    </lineage>
</organism>
<gene>
    <name evidence="1" type="ORF">NCI01_06970</name>
</gene>
<dbReference type="Proteomes" id="UP001204524">
    <property type="component" value="Unassembled WGS sequence"/>
</dbReference>